<evidence type="ECO:0000313" key="2">
    <source>
        <dbReference type="EMBL" id="SFQ57495.1"/>
    </source>
</evidence>
<evidence type="ECO:0000313" key="3">
    <source>
        <dbReference type="Proteomes" id="UP000198734"/>
    </source>
</evidence>
<gene>
    <name evidence="2" type="ORF">SAMN05421670_2805</name>
</gene>
<reference evidence="3" key="1">
    <citation type="submission" date="2016-10" db="EMBL/GenBank/DDBJ databases">
        <authorList>
            <person name="Varghese N."/>
            <person name="Submissions S."/>
        </authorList>
    </citation>
    <scope>NUCLEOTIDE SEQUENCE [LARGE SCALE GENOMIC DNA]</scope>
    <source>
        <strain evidence="3">DSM 11706</strain>
    </source>
</reference>
<dbReference type="InterPro" id="IPR046720">
    <property type="entry name" value="DUF6612"/>
</dbReference>
<feature type="chain" id="PRO_5038337383" description="Lipoprotein" evidence="1">
    <location>
        <begin position="23"/>
        <end position="285"/>
    </location>
</feature>
<dbReference type="PROSITE" id="PS51257">
    <property type="entry name" value="PROKAR_LIPOPROTEIN"/>
    <property type="match status" value="1"/>
</dbReference>
<feature type="signal peptide" evidence="1">
    <location>
        <begin position="1"/>
        <end position="22"/>
    </location>
</feature>
<dbReference type="Pfam" id="PF20316">
    <property type="entry name" value="DUF6612"/>
    <property type="match status" value="1"/>
</dbReference>
<proteinExistence type="predicted"/>
<keyword evidence="1" id="KW-0732">Signal</keyword>
<sequence>MIIFMKKWTALLSIATLTLGLAACNETATPVQEKEVTETSKLTLQEVYDKSMKVSEELKSVKGTIDMNQTMTMPSEEMTLDIKSVLDMEYILEPMQMHQKGTTTMMGMGEGGESQETEMETYITEDAMYVYEGTTAQWKKFPQEMVDQIKSSANQTDPATQLQPLQEYLEQVEFEQDDDTYILTLKGSGEEFTALVKDQVDEALQNLTAGENINLDFTINSVDYVVHIDKESYQTTKLDTVIDMDMTMEGETINLKMDAKTDFSKFNEIGEIVVPQEIIDSATSI</sequence>
<dbReference type="EMBL" id="FOXU01000005">
    <property type="protein sequence ID" value="SFQ57495.1"/>
    <property type="molecule type" value="Genomic_DNA"/>
</dbReference>
<dbReference type="AlphaFoldDB" id="A0A1I5ZM67"/>
<evidence type="ECO:0008006" key="4">
    <source>
        <dbReference type="Google" id="ProtNLM"/>
    </source>
</evidence>
<dbReference type="STRING" id="126156.SAMN05421670_2805"/>
<organism evidence="2 3">
    <name type="scientific">Psychrobacillus psychrotolerans</name>
    <dbReference type="NCBI Taxonomy" id="126156"/>
    <lineage>
        <taxon>Bacteria</taxon>
        <taxon>Bacillati</taxon>
        <taxon>Bacillota</taxon>
        <taxon>Bacilli</taxon>
        <taxon>Bacillales</taxon>
        <taxon>Bacillaceae</taxon>
        <taxon>Psychrobacillus</taxon>
    </lineage>
</organism>
<dbReference type="Proteomes" id="UP000198734">
    <property type="component" value="Unassembled WGS sequence"/>
</dbReference>
<name>A0A1I5ZM67_9BACI</name>
<accession>A0A1I5ZM67</accession>
<protein>
    <recommendedName>
        <fullName evidence="4">Lipoprotein</fullName>
    </recommendedName>
</protein>
<keyword evidence="3" id="KW-1185">Reference proteome</keyword>
<evidence type="ECO:0000256" key="1">
    <source>
        <dbReference type="SAM" id="SignalP"/>
    </source>
</evidence>